<dbReference type="SUPFAM" id="SSF56784">
    <property type="entry name" value="HAD-like"/>
    <property type="match status" value="1"/>
</dbReference>
<dbReference type="SFLD" id="SFLDS00003">
    <property type="entry name" value="Haloacid_Dehalogenase"/>
    <property type="match status" value="1"/>
</dbReference>
<accession>A0ABZ3IZM7</accession>
<reference evidence="1" key="1">
    <citation type="submission" date="2024-05" db="EMBL/GenBank/DDBJ databases">
        <title>Isolation and characterization of Sporomusa carbonis sp. nov., a carboxydotrophic hydrogenogen in the genus of Sporomusa isolated from a charcoal burning pile.</title>
        <authorList>
            <person name="Boeer T."/>
            <person name="Rosenbaum F."/>
            <person name="Eysell L."/>
            <person name="Mueller V."/>
            <person name="Daniel R."/>
            <person name="Poehlein A."/>
        </authorList>
    </citation>
    <scope>NUCLEOTIDE SEQUENCE [LARGE SCALE GENOMIC DNA]</scope>
    <source>
        <strain evidence="1">DSM 3132</strain>
    </source>
</reference>
<dbReference type="InterPro" id="IPR041492">
    <property type="entry name" value="HAD_2"/>
</dbReference>
<dbReference type="InterPro" id="IPR023214">
    <property type="entry name" value="HAD_sf"/>
</dbReference>
<proteinExistence type="predicted"/>
<evidence type="ECO:0000313" key="1">
    <source>
        <dbReference type="EMBL" id="XFO71308.1"/>
    </source>
</evidence>
<gene>
    <name evidence="1" type="primary">ppaX_1</name>
    <name evidence="1" type="ORF">SPACI_013230</name>
</gene>
<protein>
    <submittedName>
        <fullName evidence="1">Pyrophosphatase PpaX</fullName>
        <ecNumber evidence="1">3.6.1.1</ecNumber>
    </submittedName>
</protein>
<dbReference type="Proteomes" id="UP000216052">
    <property type="component" value="Chromosome"/>
</dbReference>
<dbReference type="Gene3D" id="1.10.150.240">
    <property type="entry name" value="Putative phosphatase, domain 2"/>
    <property type="match status" value="1"/>
</dbReference>
<dbReference type="GO" id="GO:0004427">
    <property type="term" value="F:inorganic diphosphate phosphatase activity"/>
    <property type="evidence" value="ECO:0007669"/>
    <property type="project" value="UniProtKB-EC"/>
</dbReference>
<keyword evidence="1" id="KW-0378">Hydrolase</keyword>
<dbReference type="Gene3D" id="3.40.50.1000">
    <property type="entry name" value="HAD superfamily/HAD-like"/>
    <property type="match status" value="1"/>
</dbReference>
<sequence length="229" mass="25563">MLKILFWDIDGTLIRTSKAGLYAFAQATEELWGKSVSFDQIISAGMTDNYIARQIIEKAAGREARQAEIDSLCRRYEEFLPCELAARKGLVLPGVANILASLSGRESYKLLLLTGNSRKGAEIKLEYFKLDQYFDFANSAFAEQYEKRGDIAGHALRLVHANWGEPGQHDIFVIGDTPHDIECGRGIGVYTIGIATGTYSVENLQSCCPWWCVEVLPEPEIFEKKLASM</sequence>
<dbReference type="Pfam" id="PF13419">
    <property type="entry name" value="HAD_2"/>
    <property type="match status" value="1"/>
</dbReference>
<dbReference type="EC" id="3.6.1.1" evidence="1"/>
<dbReference type="SFLD" id="SFLDG01129">
    <property type="entry name" value="C1.5:_HAD__Beta-PGM__Phosphata"/>
    <property type="match status" value="1"/>
</dbReference>
<dbReference type="InterPro" id="IPR050155">
    <property type="entry name" value="HAD-like_hydrolase_sf"/>
</dbReference>
<dbReference type="InterPro" id="IPR023198">
    <property type="entry name" value="PGP-like_dom2"/>
</dbReference>
<dbReference type="PANTHER" id="PTHR43434:SF1">
    <property type="entry name" value="PHOSPHOGLYCOLATE PHOSPHATASE"/>
    <property type="match status" value="1"/>
</dbReference>
<evidence type="ECO:0000313" key="2">
    <source>
        <dbReference type="Proteomes" id="UP000216052"/>
    </source>
</evidence>
<dbReference type="EMBL" id="CP155571">
    <property type="protein sequence ID" value="XFO71308.1"/>
    <property type="molecule type" value="Genomic_DNA"/>
</dbReference>
<dbReference type="PANTHER" id="PTHR43434">
    <property type="entry name" value="PHOSPHOGLYCOLATE PHOSPHATASE"/>
    <property type="match status" value="1"/>
</dbReference>
<name>A0ABZ3IZM7_SPOA4</name>
<organism evidence="1 2">
    <name type="scientific">Sporomusa acidovorans (strain ATCC 49682 / DSM 3132 / Mol)</name>
    <dbReference type="NCBI Taxonomy" id="1123286"/>
    <lineage>
        <taxon>Bacteria</taxon>
        <taxon>Bacillati</taxon>
        <taxon>Bacillota</taxon>
        <taxon>Negativicutes</taxon>
        <taxon>Selenomonadales</taxon>
        <taxon>Sporomusaceae</taxon>
        <taxon>Sporomusa</taxon>
    </lineage>
</organism>
<keyword evidence="2" id="KW-1185">Reference proteome</keyword>
<dbReference type="InterPro" id="IPR036412">
    <property type="entry name" value="HAD-like_sf"/>
</dbReference>